<dbReference type="RefSeq" id="WP_162275877.1">
    <property type="nucleotide sequence ID" value="NZ_CP042914.1"/>
</dbReference>
<comment type="subcellular location">
    <subcellularLocation>
        <location evidence="1">Secreted</location>
    </subcellularLocation>
</comment>
<dbReference type="GO" id="GO:0005576">
    <property type="term" value="C:extracellular region"/>
    <property type="evidence" value="ECO:0007669"/>
    <property type="project" value="UniProtKB-SubCell"/>
</dbReference>
<dbReference type="PANTHER" id="PTHR11878:SF65">
    <property type="entry name" value="NA_CA-EXCHANGE PROTEIN, ISOFORM G"/>
    <property type="match status" value="1"/>
</dbReference>
<sequence>MWNLRPIQQYLRPASERARRRNVKRQALSRRLLAGEQLEARNLLACGAVVCVNVEFVDPAAPAVVLTELQPSQDYVARVSIQDDRGASAAGIFQAYFDVTYDPSLITIDGTDVDHGPQYDLRALGDASTAGIIDAAGGTSRGFPDPRDGSFLLFSFPFETDATGTLTLSMTPDNDVLNKVEFYPPDGTANDIGYVGNSIEISEPLTPEVSIATTTAGSEVGPTNGVFTVSQALTTTVATVVSYSVGGTATAGSDFTALSGSVTIPANATTATITVPILNDDIVDPGETITVTLTGITSGAAEASISPTQNTASLTIADNDTAGISISPTSGLVTSEAGGTDTFQISLTSQPTADVTIGLSSSNSSEGTPSVASLLFTSANWNIPQTVTIGGINDSVDDGDVPYSIVTAPATSDDNQYNGLNANDVAVTNTDDDTAGITVSPTSGLTTSEDGDTQTFTVRLNSQPSDDVTIGLSSSAPDEGTLSASSLTFNPGNWNIAQTVTVTGVDDSVDDGDQSYQILTTAASSTDLLYNGLDALDVSLTNTDDDAFGFFVEPGTALTTSEDGGFNSFTVRLRSQPTGDVTIGMSVSDATEGSLSASSLVFTPANWQTPQAVQVTGVEDDVADGAIAYSVQFAAAVSSDVLYGGAKPADIPVTNADNDEVGIFVDPTSGLVSSEEGPGGANFSVVLRSAPTAEVTIGLASSDTTEGTVSSDSVSFDASNWDIPQIVTITGVEDDLVDGDVSYAILTENSVSVDPLYNNLVVADVTVTNTDNDVAGVSVSPTSGLVSSEAGGTTSFDVRLTAQPTADVTINLTSSDTGEGTLSTPSVTFTPGNWNVSQTVIITGVDDDSADGDADYTIFTSTTSSSDSDFDGLVVADVSVTNTDDDVAAVIVDPVDGLQTTESGATDSFSVRLSSRPTAEVTIGISSDDTSEGTVDKTSLIFTPDNWDTPQTVTVSGVDDFVDDDDEAFSILTTTAASEDADYNGLNVADVSATNQNDDTAGVTVQPTDGLQTSEFGGFDSFTVVLNSEPTETVTIDLSSSDTGEGTVDKNSVVFNASNWNVPQTVTVTGVDDLVDDDDVVYSVITSPATSADNKYSGLNPADVLVTNADDDVPGFAIVPTAGLVTSETGAVASFDIVLTSQPEDEVTVNLASSNTGEGSISVPSVTFAPGNWDTPQTVTVTGVDDDVVDGSVDFVIETSPAISTDDVFAGINPPDVGVRNQDDDTTTLSILNASVAEGNGSGTVLLTFDVMLSNAITEGFTVDFATADGTADSADYVAQSGTLTFIGTAGETQTVTVTVNQDAIVEADETFSLTLSNVAGIPASLAQQIQLPSTPAVGTILNDDAATITLVGPDPTLEGTADADTPLSFSVQLSAAVQDGFSLAYSTDDGTALLSDDDYTDNDGQLTFVGTAGETQTITVAVRADDRVEPDETLLVSLGALSGLPTSVADAITLPSDPVTATIQNDDFPRLLFSDVTVSAVEGSDETTTEFRYQVTLTDAVQDADGFDVPFSTADGTATVVGGDYQSNSGVLHFDGNAGEVHTISVFVTADTTVETDETFSLTLGELQGLAASETVVVPVNSLQSTIEDDDTANLVLTTVAQSQTEASRFDFSVTLSAAVQDGFSIDFASSDDSATAADGDYSPDSGTLNFVGTAGENQTFSIQSSQDNKVERDELFAVALQSLSGLPAAMADSISISDPLSLTLQNDDEATISIASPAAVSEGDSGTTELVFEVALSAPVDGGFSLPFQTVDGTAASGSDYSGQSDALTFSGLSSETQTIRVLINGDAVVEADETFDVALGQLTGLLAGLEGDVVVQTGTATGTIENDDTATLSITGPGSINEGTGDTATEFEFTVTLSAAIQDGLSVAYNTQDGTATAADDDFLSLSGVLDFQGSVGESQTVTVNVTADDRVEPVETFSLVLGAISGLPPSAADAVTIANDTATATIVNDDFPRLLLSDVTASNTEGTSADGFTEFQFTVTLTDAVEDTDGFEVPVNINDGTATVADGDYEDNDVLLQFAGTAGETQTVTVRVRQDSVLEIDETFEVALEQIVGLASGETVLIPTSQLFATILDDDSATLTLAAISGSGNEGDAGTTAYSFDTTLSAAVQGGFSIAYTTNDQTATVADGDYVDSDGQLNFAGTAGETQTITVNVNGDNKLELDETFEVALGAVSGLDAAALQRLTIQTSSATGSIVNDDAAALSIVGPGTINEGTGQGTTAFEFAVTLDNAVASGFELAYQTNDGTASVADGDFVDNDGVLTFAGTTGETQIIRVLVNQDAAVEADETFQVILGQISGLDAALADLISVDASPVTATIVNDDSATIGFVSTSSDVLEADGSHAVAVRLNVSGGGTLTEAVTVNVVAQASGTASSSDFVLQTTVITFPAGSVDGAVQNVSLTLVEDGLVEDIETVVLGLELTSSNLPAVSLGSTAHTVSIIDDAMDATLSGRVWVDADNDGAMDLGELTIPSVPIRLTGTTLGGDTIDLQTTTDSNGFYRFTDLPAGTYALTQTQPAGFMDGQDVLGTVAGVASGSVAADAFTDIIIRPSQDGSGYLFGERGLEATQASRYRILSRPRNDSLLGNAVTADMMIQSTTSSAQAFATTESAQGEAPAASSAIADELATAMAYSPQLAAAPTDSNMINQNDFTARDSVFGEGDDLWDIR</sequence>
<keyword evidence="3" id="KW-0732">Signal</keyword>
<organism evidence="9 10">
    <name type="scientific">Roseimaritima ulvae</name>
    <dbReference type="NCBI Taxonomy" id="980254"/>
    <lineage>
        <taxon>Bacteria</taxon>
        <taxon>Pseudomonadati</taxon>
        <taxon>Planctomycetota</taxon>
        <taxon>Planctomycetia</taxon>
        <taxon>Pirellulales</taxon>
        <taxon>Pirellulaceae</taxon>
        <taxon>Roseimaritima</taxon>
    </lineage>
</organism>
<feature type="region of interest" description="Disordered" evidence="7">
    <location>
        <begin position="432"/>
        <end position="451"/>
    </location>
</feature>
<dbReference type="InterPro" id="IPR033764">
    <property type="entry name" value="Sdr_B"/>
</dbReference>
<dbReference type="Gene3D" id="2.60.40.2030">
    <property type="match status" value="11"/>
</dbReference>
<dbReference type="SUPFAM" id="SSF117074">
    <property type="entry name" value="Hypothetical protein PA1324"/>
    <property type="match status" value="1"/>
</dbReference>
<dbReference type="KEGG" id="rul:UC8_42940"/>
<feature type="domain" description="Calx-beta" evidence="8">
    <location>
        <begin position="1584"/>
        <end position="1683"/>
    </location>
</feature>
<keyword evidence="10" id="KW-1185">Reference proteome</keyword>
<feature type="domain" description="Calx-beta" evidence="8">
    <location>
        <begin position="2194"/>
        <end position="2297"/>
    </location>
</feature>
<feature type="domain" description="Calx-beta" evidence="8">
    <location>
        <begin position="1337"/>
        <end position="1440"/>
    </location>
</feature>
<feature type="domain" description="Calx-beta" evidence="8">
    <location>
        <begin position="2071"/>
        <end position="2174"/>
    </location>
</feature>
<proteinExistence type="predicted"/>
<feature type="domain" description="Calx-beta" evidence="8">
    <location>
        <begin position="1702"/>
        <end position="1803"/>
    </location>
</feature>
<feature type="domain" description="Calx-beta" evidence="8">
    <location>
        <begin position="1460"/>
        <end position="1566"/>
    </location>
</feature>
<evidence type="ECO:0000256" key="1">
    <source>
        <dbReference type="ARBA" id="ARBA00004613"/>
    </source>
</evidence>
<dbReference type="SUPFAM" id="SSF141072">
    <property type="entry name" value="CalX-like"/>
    <property type="match status" value="12"/>
</dbReference>
<evidence type="ECO:0000256" key="5">
    <source>
        <dbReference type="ARBA" id="ARBA00022837"/>
    </source>
</evidence>
<feature type="domain" description="Calx-beta" evidence="8">
    <location>
        <begin position="1217"/>
        <end position="1317"/>
    </location>
</feature>
<reference evidence="9 10" key="1">
    <citation type="submission" date="2019-08" db="EMBL/GenBank/DDBJ databases">
        <title>Deep-cultivation of Planctomycetes and their phenomic and genomic characterization uncovers novel biology.</title>
        <authorList>
            <person name="Wiegand S."/>
            <person name="Jogler M."/>
            <person name="Boedeker C."/>
            <person name="Pinto D."/>
            <person name="Vollmers J."/>
            <person name="Rivas-Marin E."/>
            <person name="Kohn T."/>
            <person name="Peeters S.H."/>
            <person name="Heuer A."/>
            <person name="Rast P."/>
            <person name="Oberbeckmann S."/>
            <person name="Bunk B."/>
            <person name="Jeske O."/>
            <person name="Meyerdierks A."/>
            <person name="Storesund J.E."/>
            <person name="Kallscheuer N."/>
            <person name="Luecker S."/>
            <person name="Lage O.M."/>
            <person name="Pohl T."/>
            <person name="Merkel B.J."/>
            <person name="Hornburger P."/>
            <person name="Mueller R.-W."/>
            <person name="Bruemmer F."/>
            <person name="Labrenz M."/>
            <person name="Spormann A.M."/>
            <person name="Op den Camp H."/>
            <person name="Overmann J."/>
            <person name="Amann R."/>
            <person name="Jetten M.S.M."/>
            <person name="Mascher T."/>
            <person name="Medema M.H."/>
            <person name="Devos D.P."/>
            <person name="Kaster A.-K."/>
            <person name="Ovreas L."/>
            <person name="Rohde M."/>
            <person name="Galperin M.Y."/>
            <person name="Jogler C."/>
        </authorList>
    </citation>
    <scope>NUCLEOTIDE SEQUENCE [LARGE SCALE GENOMIC DNA]</scope>
    <source>
        <strain evidence="9 10">UC8</strain>
    </source>
</reference>
<protein>
    <submittedName>
        <fullName evidence="9">Calx-beta domain protein</fullName>
    </submittedName>
</protein>
<dbReference type="InterPro" id="IPR038081">
    <property type="entry name" value="CalX-like_sf"/>
</dbReference>
<evidence type="ECO:0000259" key="8">
    <source>
        <dbReference type="SMART" id="SM00237"/>
    </source>
</evidence>
<dbReference type="EMBL" id="CP042914">
    <property type="protein sequence ID" value="QEG42260.1"/>
    <property type="molecule type" value="Genomic_DNA"/>
</dbReference>
<accession>A0A5B9QWU1</accession>
<dbReference type="SMART" id="SM00237">
    <property type="entry name" value="Calx_beta"/>
    <property type="match status" value="10"/>
</dbReference>
<dbReference type="InterPro" id="IPR051171">
    <property type="entry name" value="CaCA"/>
</dbReference>
<gene>
    <name evidence="9" type="ORF">UC8_42940</name>
</gene>
<name>A0A5B9QWU1_9BACT</name>
<evidence type="ECO:0000256" key="2">
    <source>
        <dbReference type="ARBA" id="ARBA00022525"/>
    </source>
</evidence>
<evidence type="ECO:0000256" key="7">
    <source>
        <dbReference type="SAM" id="MobiDB-lite"/>
    </source>
</evidence>
<evidence type="ECO:0000313" key="9">
    <source>
        <dbReference type="EMBL" id="QEG42260.1"/>
    </source>
</evidence>
<dbReference type="InterPro" id="IPR013783">
    <property type="entry name" value="Ig-like_fold"/>
</dbReference>
<keyword evidence="2" id="KW-0964">Secreted</keyword>
<evidence type="ECO:0000256" key="6">
    <source>
        <dbReference type="ARBA" id="ARBA00023065"/>
    </source>
</evidence>
<keyword evidence="5" id="KW-0106">Calcium</keyword>
<evidence type="ECO:0000256" key="4">
    <source>
        <dbReference type="ARBA" id="ARBA00022737"/>
    </source>
</evidence>
<dbReference type="Proteomes" id="UP000325286">
    <property type="component" value="Chromosome"/>
</dbReference>
<dbReference type="PANTHER" id="PTHR11878">
    <property type="entry name" value="SODIUM/CALCIUM EXCHANGER"/>
    <property type="match status" value="1"/>
</dbReference>
<dbReference type="GO" id="GO:0007154">
    <property type="term" value="P:cell communication"/>
    <property type="evidence" value="ECO:0007669"/>
    <property type="project" value="InterPro"/>
</dbReference>
<keyword evidence="6" id="KW-0813">Transport</keyword>
<dbReference type="InterPro" id="IPR003644">
    <property type="entry name" value="Calx_beta"/>
</dbReference>
<dbReference type="Pfam" id="PF03160">
    <property type="entry name" value="Calx-beta"/>
    <property type="match status" value="15"/>
</dbReference>
<dbReference type="Gene3D" id="2.60.40.10">
    <property type="entry name" value="Immunoglobulins"/>
    <property type="match status" value="1"/>
</dbReference>
<keyword evidence="6" id="KW-0406">Ion transport</keyword>
<dbReference type="GO" id="GO:0030001">
    <property type="term" value="P:metal ion transport"/>
    <property type="evidence" value="ECO:0007669"/>
    <property type="project" value="TreeGrafter"/>
</dbReference>
<dbReference type="GO" id="GO:0016020">
    <property type="term" value="C:membrane"/>
    <property type="evidence" value="ECO:0007669"/>
    <property type="project" value="InterPro"/>
</dbReference>
<feature type="domain" description="Calx-beta" evidence="8">
    <location>
        <begin position="197"/>
        <end position="294"/>
    </location>
</feature>
<evidence type="ECO:0000313" key="10">
    <source>
        <dbReference type="Proteomes" id="UP000325286"/>
    </source>
</evidence>
<feature type="domain" description="Calx-beta" evidence="8">
    <location>
        <begin position="2317"/>
        <end position="2422"/>
    </location>
</feature>
<evidence type="ECO:0000256" key="3">
    <source>
        <dbReference type="ARBA" id="ARBA00022729"/>
    </source>
</evidence>
<keyword evidence="4" id="KW-0677">Repeat</keyword>
<feature type="compositionally biased region" description="Polar residues" evidence="7">
    <location>
        <begin position="437"/>
        <end position="451"/>
    </location>
</feature>
<dbReference type="Pfam" id="PF17210">
    <property type="entry name" value="SdrD_B"/>
    <property type="match status" value="1"/>
</dbReference>
<feature type="domain" description="Calx-beta" evidence="8">
    <location>
        <begin position="1823"/>
        <end position="1926"/>
    </location>
</feature>